<reference evidence="2 3" key="1">
    <citation type="journal article" date="2019" name="Commun. Biol.">
        <title>The bagworm genome reveals a unique fibroin gene that provides high tensile strength.</title>
        <authorList>
            <person name="Kono N."/>
            <person name="Nakamura H."/>
            <person name="Ohtoshi R."/>
            <person name="Tomita M."/>
            <person name="Numata K."/>
            <person name="Arakawa K."/>
        </authorList>
    </citation>
    <scope>NUCLEOTIDE SEQUENCE [LARGE SCALE GENOMIC DNA]</scope>
</reference>
<proteinExistence type="predicted"/>
<evidence type="ECO:0000313" key="3">
    <source>
        <dbReference type="Proteomes" id="UP000299102"/>
    </source>
</evidence>
<gene>
    <name evidence="2" type="ORF">EVAR_39668_1</name>
</gene>
<evidence type="ECO:0000256" key="1">
    <source>
        <dbReference type="SAM" id="MobiDB-lite"/>
    </source>
</evidence>
<feature type="region of interest" description="Disordered" evidence="1">
    <location>
        <begin position="54"/>
        <end position="79"/>
    </location>
</feature>
<dbReference type="Proteomes" id="UP000299102">
    <property type="component" value="Unassembled WGS sequence"/>
</dbReference>
<feature type="region of interest" description="Disordered" evidence="1">
    <location>
        <begin position="151"/>
        <end position="170"/>
    </location>
</feature>
<sequence length="235" mass="25860">MTAPFRANSIYSNEAGRVIYIAAEAKTGFTRLYASLTITSASWPSAFRARLTARAPSAARRPPRAGRARRPPARPRARAAATVLVQKTAWLVSPRPARGGEPPGPSNPAYSGRGPSPCPSVAVTEALFERYLVRRVVESFRWYRKGFGRGGRSVPNGNRQRENRKIPSPNNLPFHTFALEEERKVKAVIKGIPTELDVDYIKEDLDRQGYPLCGAQDAPEGWISVRNGSGNFGKE</sequence>
<feature type="compositionally biased region" description="Basic residues" evidence="1">
    <location>
        <begin position="61"/>
        <end position="77"/>
    </location>
</feature>
<dbReference type="AlphaFoldDB" id="A0A4C1Z7U8"/>
<evidence type="ECO:0000313" key="2">
    <source>
        <dbReference type="EMBL" id="GBP82979.1"/>
    </source>
</evidence>
<keyword evidence="3" id="KW-1185">Reference proteome</keyword>
<comment type="caution">
    <text evidence="2">The sequence shown here is derived from an EMBL/GenBank/DDBJ whole genome shotgun (WGS) entry which is preliminary data.</text>
</comment>
<organism evidence="2 3">
    <name type="scientific">Eumeta variegata</name>
    <name type="common">Bagworm moth</name>
    <name type="synonym">Eumeta japonica</name>
    <dbReference type="NCBI Taxonomy" id="151549"/>
    <lineage>
        <taxon>Eukaryota</taxon>
        <taxon>Metazoa</taxon>
        <taxon>Ecdysozoa</taxon>
        <taxon>Arthropoda</taxon>
        <taxon>Hexapoda</taxon>
        <taxon>Insecta</taxon>
        <taxon>Pterygota</taxon>
        <taxon>Neoptera</taxon>
        <taxon>Endopterygota</taxon>
        <taxon>Lepidoptera</taxon>
        <taxon>Glossata</taxon>
        <taxon>Ditrysia</taxon>
        <taxon>Tineoidea</taxon>
        <taxon>Psychidae</taxon>
        <taxon>Oiketicinae</taxon>
        <taxon>Eumeta</taxon>
    </lineage>
</organism>
<protein>
    <submittedName>
        <fullName evidence="2">Uncharacterized protein</fullName>
    </submittedName>
</protein>
<feature type="region of interest" description="Disordered" evidence="1">
    <location>
        <begin position="92"/>
        <end position="116"/>
    </location>
</feature>
<dbReference type="EMBL" id="BGZK01001597">
    <property type="protein sequence ID" value="GBP82979.1"/>
    <property type="molecule type" value="Genomic_DNA"/>
</dbReference>
<name>A0A4C1Z7U8_EUMVA</name>
<accession>A0A4C1Z7U8</accession>
<dbReference type="OrthoDB" id="8123886at2759"/>